<evidence type="ECO:0008006" key="2">
    <source>
        <dbReference type="Google" id="ProtNLM"/>
    </source>
</evidence>
<evidence type="ECO:0000313" key="1">
    <source>
        <dbReference type="EMBL" id="JAT01533.1"/>
    </source>
</evidence>
<dbReference type="InterPro" id="IPR036691">
    <property type="entry name" value="Endo/exonu/phosph_ase_sf"/>
</dbReference>
<accession>A0A1B6JR18</accession>
<feature type="non-terminal residue" evidence="1">
    <location>
        <position position="1"/>
    </location>
</feature>
<organism evidence="1">
    <name type="scientific">Homalodisca liturata</name>
    <dbReference type="NCBI Taxonomy" id="320908"/>
    <lineage>
        <taxon>Eukaryota</taxon>
        <taxon>Metazoa</taxon>
        <taxon>Ecdysozoa</taxon>
        <taxon>Arthropoda</taxon>
        <taxon>Hexapoda</taxon>
        <taxon>Insecta</taxon>
        <taxon>Pterygota</taxon>
        <taxon>Neoptera</taxon>
        <taxon>Paraneoptera</taxon>
        <taxon>Hemiptera</taxon>
        <taxon>Auchenorrhyncha</taxon>
        <taxon>Membracoidea</taxon>
        <taxon>Cicadellidae</taxon>
        <taxon>Cicadellinae</taxon>
        <taxon>Proconiini</taxon>
        <taxon>Homalodisca</taxon>
    </lineage>
</organism>
<dbReference type="SUPFAM" id="SSF56219">
    <property type="entry name" value="DNase I-like"/>
    <property type="match status" value="1"/>
</dbReference>
<sequence length="112" mass="12469">PQNLSVVHQNAQCATNKADELSLMAGELSPDVFIITEHSFRSETVGNFRIDNYELATSFNRELFKGGGVAIFVKLGMEFLPFRIDHSCDLDFEVVGVKINLNPENKIIIIGL</sequence>
<protein>
    <recommendedName>
        <fullName evidence="2">Endonuclease/exonuclease/phosphatase domain-containing protein</fullName>
    </recommendedName>
</protein>
<dbReference type="AlphaFoldDB" id="A0A1B6JR18"/>
<name>A0A1B6JR18_9HEMI</name>
<dbReference type="Gene3D" id="3.60.10.10">
    <property type="entry name" value="Endonuclease/exonuclease/phosphatase"/>
    <property type="match status" value="1"/>
</dbReference>
<proteinExistence type="predicted"/>
<reference evidence="1" key="1">
    <citation type="submission" date="2015-11" db="EMBL/GenBank/DDBJ databases">
        <title>De novo transcriptome assembly of four potential Pierce s Disease insect vectors from Arizona vineyards.</title>
        <authorList>
            <person name="Tassone E.E."/>
        </authorList>
    </citation>
    <scope>NUCLEOTIDE SEQUENCE</scope>
</reference>
<feature type="non-terminal residue" evidence="1">
    <location>
        <position position="112"/>
    </location>
</feature>
<dbReference type="EMBL" id="GECU01006174">
    <property type="protein sequence ID" value="JAT01533.1"/>
    <property type="molecule type" value="Transcribed_RNA"/>
</dbReference>
<gene>
    <name evidence="1" type="ORF">g.4109</name>
</gene>